<dbReference type="FunFam" id="1.10.420.10:FF:000001">
    <property type="entry name" value="Peroxidase"/>
    <property type="match status" value="1"/>
</dbReference>
<evidence type="ECO:0000256" key="1">
    <source>
        <dbReference type="ARBA" id="ARBA00000189"/>
    </source>
</evidence>
<dbReference type="InterPro" id="IPR019794">
    <property type="entry name" value="Peroxidases_AS"/>
</dbReference>
<dbReference type="EMBL" id="LVLJ01000435">
    <property type="protein sequence ID" value="OAE34248.1"/>
    <property type="molecule type" value="Genomic_DNA"/>
</dbReference>
<keyword evidence="9 14" id="KW-0408">Iron</keyword>
<evidence type="ECO:0000256" key="6">
    <source>
        <dbReference type="ARBA" id="ARBA00022617"/>
    </source>
</evidence>
<dbReference type="GO" id="GO:0006979">
    <property type="term" value="P:response to oxidative stress"/>
    <property type="evidence" value="ECO:0007669"/>
    <property type="project" value="UniProtKB-UniRule"/>
</dbReference>
<comment type="similarity">
    <text evidence="17">Belongs to the peroxidase family. Classical plant (class III) peroxidase subfamily.</text>
</comment>
<feature type="binding site" description="axial binding residue" evidence="14">
    <location>
        <position position="191"/>
    </location>
    <ligand>
        <name>heme b</name>
        <dbReference type="ChEBI" id="CHEBI:60344"/>
    </ligand>
    <ligandPart>
        <name>Fe</name>
        <dbReference type="ChEBI" id="CHEBI:18248"/>
    </ligandPart>
</feature>
<evidence type="ECO:0000313" key="22">
    <source>
        <dbReference type="Proteomes" id="UP001162541"/>
    </source>
</evidence>
<evidence type="ECO:0000256" key="4">
    <source>
        <dbReference type="ARBA" id="ARBA00012313"/>
    </source>
</evidence>
<evidence type="ECO:0000313" key="20">
    <source>
        <dbReference type="EMBL" id="OAE34248.1"/>
    </source>
</evidence>
<dbReference type="GO" id="GO:0005576">
    <property type="term" value="C:extracellular region"/>
    <property type="evidence" value="ECO:0007669"/>
    <property type="project" value="UniProtKB-SubCell"/>
</dbReference>
<dbReference type="InterPro" id="IPR033905">
    <property type="entry name" value="Secretory_peroxidase"/>
</dbReference>
<dbReference type="PROSITE" id="PS00436">
    <property type="entry name" value="PEROXIDASE_2"/>
    <property type="match status" value="1"/>
</dbReference>
<dbReference type="Proteomes" id="UP000077202">
    <property type="component" value="Unassembled WGS sequence"/>
</dbReference>
<comment type="cofactor">
    <cofactor evidence="14 17">
        <name>Ca(2+)</name>
        <dbReference type="ChEBI" id="CHEBI:29108"/>
    </cofactor>
    <text evidence="14 17">Binds 2 calcium ions per subunit.</text>
</comment>
<feature type="disulfide bond" evidence="16">
    <location>
        <begin position="198"/>
        <end position="230"/>
    </location>
</feature>
<feature type="site" description="Transition state stabilizer" evidence="15">
    <location>
        <position position="60"/>
    </location>
</feature>
<feature type="binding site" evidence="14">
    <location>
        <position position="68"/>
    </location>
    <ligand>
        <name>Ca(2+)</name>
        <dbReference type="ChEBI" id="CHEBI:29108"/>
        <label>1</label>
    </ligand>
</feature>
<name>A0A176WM92_MARPO</name>
<dbReference type="PANTHER" id="PTHR31388:SF5">
    <property type="entry name" value="PEROXIDASE"/>
    <property type="match status" value="1"/>
</dbReference>
<feature type="binding site" evidence="14">
    <location>
        <position position="246"/>
    </location>
    <ligand>
        <name>Ca(2+)</name>
        <dbReference type="ChEBI" id="CHEBI:29108"/>
        <label>2</label>
    </ligand>
</feature>
<reference evidence="22" key="3">
    <citation type="journal article" date="2020" name="Curr. Biol.">
        <title>Chromatin organization in early land plants reveals an ancestral association between H3K27me3, transposons, and constitutive heterochromatin.</title>
        <authorList>
            <person name="Montgomery S.A."/>
            <person name="Tanizawa Y."/>
            <person name="Galik B."/>
            <person name="Wang N."/>
            <person name="Ito T."/>
            <person name="Mochizuki T."/>
            <person name="Akimcheva S."/>
            <person name="Bowman J.L."/>
            <person name="Cognat V."/>
            <person name="Marechal-Drouard L."/>
            <person name="Ekker H."/>
            <person name="Hong S.F."/>
            <person name="Kohchi T."/>
            <person name="Lin S.S."/>
            <person name="Liu L.D."/>
            <person name="Nakamura Y."/>
            <person name="Valeeva L.R."/>
            <person name="Shakirov E.V."/>
            <person name="Shippen D.E."/>
            <person name="Wei W.L."/>
            <person name="Yagura M."/>
            <person name="Yamaoka S."/>
            <person name="Yamato K.T."/>
            <person name="Liu C."/>
            <person name="Berger F."/>
        </authorList>
    </citation>
    <scope>NUCLEOTIDE SEQUENCE [LARGE SCALE GENOMIC DNA]</scope>
    <source>
        <strain evidence="22">Tak-1</strain>
    </source>
</reference>
<feature type="active site" description="Proton acceptor" evidence="12">
    <location>
        <position position="64"/>
    </location>
</feature>
<evidence type="ECO:0000256" key="13">
    <source>
        <dbReference type="PIRSR" id="PIRSR600823-2"/>
    </source>
</evidence>
<dbReference type="InterPro" id="IPR002016">
    <property type="entry name" value="Haem_peroxidase"/>
</dbReference>
<comment type="similarity">
    <text evidence="3">Belongs to the peroxidase family. Ascorbate peroxidase subfamily.</text>
</comment>
<reference evidence="19" key="2">
    <citation type="journal article" date="2019" name="Curr. Biol.">
        <title>Chromatin organization in early land plants reveals an ancestral association between H3K27me3, transposons, and constitutive heterochromatin.</title>
        <authorList>
            <person name="Montgomery S.A."/>
            <person name="Tanizawa Y."/>
            <person name="Galik B."/>
            <person name="Wang N."/>
            <person name="Ito T."/>
            <person name="Mochizuki T."/>
            <person name="Akimcheva S."/>
            <person name="Bowman J."/>
            <person name="Cognat V."/>
            <person name="Drouard L."/>
            <person name="Ekker H."/>
            <person name="Houng S."/>
            <person name="Kohchi T."/>
            <person name="Lin S."/>
            <person name="Liu L.D."/>
            <person name="Nakamura Y."/>
            <person name="Valeeva L.R."/>
            <person name="Shakirov E.V."/>
            <person name="Shippen D.E."/>
            <person name="Wei W."/>
            <person name="Yagura M."/>
            <person name="Yamaoka S."/>
            <person name="Yamato K.T."/>
            <person name="Liu C."/>
            <person name="Berger F."/>
        </authorList>
    </citation>
    <scope>NUCLEOTIDE SEQUENCE [LARGE SCALE GENOMIC DNA]</scope>
    <source>
        <strain evidence="19">Tak-1</strain>
    </source>
</reference>
<evidence type="ECO:0000256" key="2">
    <source>
        <dbReference type="ARBA" id="ARBA00002322"/>
    </source>
</evidence>
<dbReference type="InterPro" id="IPR019793">
    <property type="entry name" value="Peroxidases_heam-ligand_BS"/>
</dbReference>
<feature type="chain" id="PRO_5042304687" description="Peroxidase" evidence="17">
    <location>
        <begin position="23"/>
        <end position="323"/>
    </location>
</feature>
<evidence type="ECO:0000256" key="7">
    <source>
        <dbReference type="ARBA" id="ARBA00022723"/>
    </source>
</evidence>
<evidence type="ECO:0000256" key="5">
    <source>
        <dbReference type="ARBA" id="ARBA00022559"/>
    </source>
</evidence>
<keyword evidence="7 14" id="KW-0479">Metal-binding</keyword>
<dbReference type="PRINTS" id="PR00461">
    <property type="entry name" value="PLPEROXIDASE"/>
</dbReference>
<keyword evidence="21" id="KW-1185">Reference proteome</keyword>
<dbReference type="InterPro" id="IPR010255">
    <property type="entry name" value="Haem_peroxidase_sf"/>
</dbReference>
<evidence type="ECO:0000256" key="12">
    <source>
        <dbReference type="PIRSR" id="PIRSR600823-1"/>
    </source>
</evidence>
<feature type="binding site" evidence="14">
    <location>
        <position position="86"/>
    </location>
    <ligand>
        <name>Ca(2+)</name>
        <dbReference type="ChEBI" id="CHEBI:29108"/>
        <label>1</label>
    </ligand>
</feature>
<dbReference type="GO" id="GO:0140825">
    <property type="term" value="F:lactoperoxidase activity"/>
    <property type="evidence" value="ECO:0007669"/>
    <property type="project" value="UniProtKB-EC"/>
</dbReference>
<comment type="subcellular location">
    <subcellularLocation>
        <location evidence="17">Secreted</location>
    </subcellularLocation>
</comment>
<dbReference type="PROSITE" id="PS00435">
    <property type="entry name" value="PEROXIDASE_1"/>
    <property type="match status" value="1"/>
</dbReference>
<evidence type="ECO:0000256" key="8">
    <source>
        <dbReference type="ARBA" id="ARBA00023002"/>
    </source>
</evidence>
<evidence type="ECO:0000256" key="16">
    <source>
        <dbReference type="PIRSR" id="PIRSR600823-5"/>
    </source>
</evidence>
<evidence type="ECO:0000256" key="11">
    <source>
        <dbReference type="ARBA" id="ARBA00023324"/>
    </source>
</evidence>
<dbReference type="EC" id="1.11.1.7" evidence="4 17"/>
<feature type="disulfide bond" evidence="16">
    <location>
        <begin position="66"/>
        <end position="71"/>
    </location>
</feature>
<evidence type="ECO:0000313" key="19">
    <source>
        <dbReference type="EMBL" id="BBN08801.1"/>
    </source>
</evidence>
<keyword evidence="17" id="KW-0732">Signal</keyword>
<evidence type="ECO:0000256" key="3">
    <source>
        <dbReference type="ARBA" id="ARBA00006873"/>
    </source>
</evidence>
<dbReference type="PROSITE" id="PS50873">
    <property type="entry name" value="PEROXIDASE_4"/>
    <property type="match status" value="1"/>
</dbReference>
<feature type="binding site" evidence="14">
    <location>
        <position position="192"/>
    </location>
    <ligand>
        <name>Ca(2+)</name>
        <dbReference type="ChEBI" id="CHEBI:29108"/>
        <label>2</label>
    </ligand>
</feature>
<feature type="binding site" evidence="14">
    <location>
        <position position="70"/>
    </location>
    <ligand>
        <name>Ca(2+)</name>
        <dbReference type="ChEBI" id="CHEBI:29108"/>
        <label>1</label>
    </ligand>
</feature>
<dbReference type="GO" id="GO:0042744">
    <property type="term" value="P:hydrogen peroxide catabolic process"/>
    <property type="evidence" value="ECO:0007669"/>
    <property type="project" value="UniProtKB-KW"/>
</dbReference>
<evidence type="ECO:0000256" key="10">
    <source>
        <dbReference type="ARBA" id="ARBA00023157"/>
    </source>
</evidence>
<dbReference type="EMBL" id="AP019869">
    <property type="protein sequence ID" value="BBN08801.1"/>
    <property type="molecule type" value="Genomic_DNA"/>
</dbReference>
<feature type="binding site" evidence="14">
    <location>
        <position position="74"/>
    </location>
    <ligand>
        <name>Ca(2+)</name>
        <dbReference type="ChEBI" id="CHEBI:29108"/>
        <label>1</label>
    </ligand>
</feature>
<organism evidence="20 21">
    <name type="scientific">Marchantia polymorpha subsp. ruderalis</name>
    <dbReference type="NCBI Taxonomy" id="1480154"/>
    <lineage>
        <taxon>Eukaryota</taxon>
        <taxon>Viridiplantae</taxon>
        <taxon>Streptophyta</taxon>
        <taxon>Embryophyta</taxon>
        <taxon>Marchantiophyta</taxon>
        <taxon>Marchantiopsida</taxon>
        <taxon>Marchantiidae</taxon>
        <taxon>Marchantiales</taxon>
        <taxon>Marchantiaceae</taxon>
        <taxon>Marchantia</taxon>
    </lineage>
</organism>
<feature type="binding site" evidence="13">
    <location>
        <position position="161"/>
    </location>
    <ligand>
        <name>substrate</name>
    </ligand>
</feature>
<evidence type="ECO:0000256" key="9">
    <source>
        <dbReference type="ARBA" id="ARBA00023004"/>
    </source>
</evidence>
<keyword evidence="17" id="KW-0964">Secreted</keyword>
<feature type="binding site" evidence="14">
    <location>
        <position position="72"/>
    </location>
    <ligand>
        <name>Ca(2+)</name>
        <dbReference type="ChEBI" id="CHEBI:29108"/>
        <label>1</label>
    </ligand>
</feature>
<feature type="binding site" evidence="14">
    <location>
        <position position="242"/>
    </location>
    <ligand>
        <name>Ca(2+)</name>
        <dbReference type="ChEBI" id="CHEBI:29108"/>
        <label>2</label>
    </ligand>
</feature>
<feature type="signal peptide" evidence="17">
    <location>
        <begin position="1"/>
        <end position="22"/>
    </location>
</feature>
<gene>
    <name evidence="20" type="ORF">AXG93_4605s1120</name>
    <name evidence="19" type="ORF">Mp_4g14580</name>
</gene>
<proteinExistence type="inferred from homology"/>
<dbReference type="FunFam" id="1.10.520.10:FF:000008">
    <property type="entry name" value="Peroxidase"/>
    <property type="match status" value="1"/>
</dbReference>
<feature type="disulfide bond" evidence="16">
    <location>
        <begin position="119"/>
        <end position="319"/>
    </location>
</feature>
<dbReference type="Gene3D" id="1.10.520.10">
    <property type="match status" value="1"/>
</dbReference>
<feature type="domain" description="Plant heme peroxidase family profile" evidence="18">
    <location>
        <begin position="23"/>
        <end position="323"/>
    </location>
</feature>
<keyword evidence="8 17" id="KW-0560">Oxidoreductase</keyword>
<keyword evidence="10 16" id="KW-1015">Disulfide bond</keyword>
<dbReference type="Proteomes" id="UP001162541">
    <property type="component" value="Chromosome 4"/>
</dbReference>
<evidence type="ECO:0000256" key="14">
    <source>
        <dbReference type="PIRSR" id="PIRSR600823-3"/>
    </source>
</evidence>
<keyword evidence="11 17" id="KW-0376">Hydrogen peroxide</keyword>
<dbReference type="PRINTS" id="PR00458">
    <property type="entry name" value="PEROXIDASE"/>
</dbReference>
<keyword evidence="6 17" id="KW-0349">Heme</keyword>
<feature type="binding site" evidence="14">
    <location>
        <position position="251"/>
    </location>
    <ligand>
        <name>Ca(2+)</name>
        <dbReference type="ChEBI" id="CHEBI:29108"/>
        <label>2</label>
    </ligand>
</feature>
<comment type="cofactor">
    <cofactor evidence="14 17">
        <name>heme b</name>
        <dbReference type="ChEBI" id="CHEBI:60344"/>
    </cofactor>
    <text evidence="14 17">Binds 1 heme b (iron(II)-protoporphyrin IX) group per subunit.</text>
</comment>
<dbReference type="CDD" id="cd00693">
    <property type="entry name" value="secretory_peroxidase"/>
    <property type="match status" value="1"/>
</dbReference>
<dbReference type="PANTHER" id="PTHR31388">
    <property type="entry name" value="PEROXIDASE 72-RELATED"/>
    <property type="match status" value="1"/>
</dbReference>
<keyword evidence="14 17" id="KW-0106">Calcium</keyword>
<evidence type="ECO:0000256" key="17">
    <source>
        <dbReference type="RuleBase" id="RU362060"/>
    </source>
</evidence>
<sequence length="323" mass="34774">MASRWLLCIIGVVVLASSTAEAQLSPTFYNSKCPKGVAKVAEVVKAAVAKDRTLAPALLRLHFHDCFVQGCDASVLLDSKAGVSGEKDAFGNKNSLRGFEVIDSVKTQVEALCPGVVSCSDILTLAARDAMQAFGGLNYTVSLGRRDGLSSSVKLANEDLPPPSFNFDSLVSLFNRKGFSMKEMVTLSGSHTIGVAHCSNIQSRLYNFSKTAPTDPSIDPAFAASLKKQCKFGDTKTTIKMDQSSTKDTWDQNFYSNVLKGKVLFQSDDATKRNSQGLKIVQNYNKKGSPFSSDFAAAMVKLGNLDVLTGSKGQIRRKCNVVN</sequence>
<dbReference type="InterPro" id="IPR000823">
    <property type="entry name" value="Peroxidase_pln"/>
</dbReference>
<dbReference type="Gene3D" id="1.10.420.10">
    <property type="entry name" value="Peroxidase, domain 2"/>
    <property type="match status" value="1"/>
</dbReference>
<dbReference type="AlphaFoldDB" id="A0A176WM92"/>
<dbReference type="GO" id="GO:0020037">
    <property type="term" value="F:heme binding"/>
    <property type="evidence" value="ECO:0007669"/>
    <property type="project" value="UniProtKB-UniRule"/>
</dbReference>
<feature type="binding site" evidence="14">
    <location>
        <position position="65"/>
    </location>
    <ligand>
        <name>Ca(2+)</name>
        <dbReference type="ChEBI" id="CHEBI:29108"/>
        <label>1</label>
    </ligand>
</feature>
<comment type="catalytic activity">
    <reaction evidence="1 17">
        <text>2 a phenolic donor + H2O2 = 2 a phenolic radical donor + 2 H2O</text>
        <dbReference type="Rhea" id="RHEA:56136"/>
        <dbReference type="ChEBI" id="CHEBI:15377"/>
        <dbReference type="ChEBI" id="CHEBI:16240"/>
        <dbReference type="ChEBI" id="CHEBI:139520"/>
        <dbReference type="ChEBI" id="CHEBI:139521"/>
        <dbReference type="EC" id="1.11.1.7"/>
    </reaction>
</comment>
<protein>
    <recommendedName>
        <fullName evidence="4 17">Peroxidase</fullName>
        <ecNumber evidence="4 17">1.11.1.7</ecNumber>
    </recommendedName>
</protein>
<accession>A0A176WM92</accession>
<evidence type="ECO:0000256" key="15">
    <source>
        <dbReference type="PIRSR" id="PIRSR600823-4"/>
    </source>
</evidence>
<evidence type="ECO:0000313" key="21">
    <source>
        <dbReference type="Proteomes" id="UP000077202"/>
    </source>
</evidence>
<dbReference type="SUPFAM" id="SSF48113">
    <property type="entry name" value="Heme-dependent peroxidases"/>
    <property type="match status" value="1"/>
</dbReference>
<dbReference type="Pfam" id="PF00141">
    <property type="entry name" value="peroxidase"/>
    <property type="match status" value="1"/>
</dbReference>
<keyword evidence="5 17" id="KW-0575">Peroxidase</keyword>
<feature type="disulfide bond" evidence="16">
    <location>
        <begin position="33"/>
        <end position="113"/>
    </location>
</feature>
<dbReference type="GO" id="GO:0046872">
    <property type="term" value="F:metal ion binding"/>
    <property type="evidence" value="ECO:0007669"/>
    <property type="project" value="UniProtKB-UniRule"/>
</dbReference>
<reference evidence="20 21" key="1">
    <citation type="submission" date="2016-03" db="EMBL/GenBank/DDBJ databases">
        <title>Mechanisms controlling the formation of the plant cell surface in tip-growing cells are functionally conserved among land plants.</title>
        <authorList>
            <person name="Honkanen S."/>
            <person name="Jones V.A."/>
            <person name="Morieri G."/>
            <person name="Champion C."/>
            <person name="Hetherington A.J."/>
            <person name="Kelly S."/>
            <person name="Saint-Marcoux D."/>
            <person name="Proust H."/>
            <person name="Prescott H."/>
            <person name="Dolan L."/>
        </authorList>
    </citation>
    <scope>NUCLEOTIDE SEQUENCE [LARGE SCALE GENOMIC DNA]</scope>
    <source>
        <strain evidence="21">cv. Tak-1 and cv. Tak-2</strain>
        <tissue evidence="20">Whole gametophyte</tissue>
    </source>
</reference>
<evidence type="ECO:0000259" key="18">
    <source>
        <dbReference type="PROSITE" id="PS50873"/>
    </source>
</evidence>
<comment type="function">
    <text evidence="2">Removal of H(2)O(2), oxidation of toxic reductants, biosynthesis and degradation of lignin, suberization, auxin catabolism, response to environmental stresses such as wounding, pathogen attack and oxidative stress. These functions might be dependent on each isozyme/isoform in each plant tissue.</text>
</comment>